<gene>
    <name evidence="1" type="ORF">MYCIT1_LOCUS12385</name>
</gene>
<name>A0AAD2JZH4_9AGAR</name>
<organism evidence="1 2">
    <name type="scientific">Mycena citricolor</name>
    <dbReference type="NCBI Taxonomy" id="2018698"/>
    <lineage>
        <taxon>Eukaryota</taxon>
        <taxon>Fungi</taxon>
        <taxon>Dikarya</taxon>
        <taxon>Basidiomycota</taxon>
        <taxon>Agaricomycotina</taxon>
        <taxon>Agaricomycetes</taxon>
        <taxon>Agaricomycetidae</taxon>
        <taxon>Agaricales</taxon>
        <taxon>Marasmiineae</taxon>
        <taxon>Mycenaceae</taxon>
        <taxon>Mycena</taxon>
    </lineage>
</organism>
<proteinExistence type="predicted"/>
<comment type="caution">
    <text evidence="1">The sequence shown here is derived from an EMBL/GenBank/DDBJ whole genome shotgun (WGS) entry which is preliminary data.</text>
</comment>
<accession>A0AAD2JZH4</accession>
<evidence type="ECO:0000313" key="2">
    <source>
        <dbReference type="Proteomes" id="UP001295794"/>
    </source>
</evidence>
<reference evidence="1" key="1">
    <citation type="submission" date="2023-11" db="EMBL/GenBank/DDBJ databases">
        <authorList>
            <person name="De Vega J J."/>
            <person name="De Vega J J."/>
        </authorList>
    </citation>
    <scope>NUCLEOTIDE SEQUENCE</scope>
</reference>
<protein>
    <submittedName>
        <fullName evidence="1">Uncharacterized protein</fullName>
    </submittedName>
</protein>
<evidence type="ECO:0000313" key="1">
    <source>
        <dbReference type="EMBL" id="CAK5268989.1"/>
    </source>
</evidence>
<feature type="non-terminal residue" evidence="1">
    <location>
        <position position="98"/>
    </location>
</feature>
<dbReference type="Proteomes" id="UP001295794">
    <property type="component" value="Unassembled WGS sequence"/>
</dbReference>
<dbReference type="AlphaFoldDB" id="A0AAD2JZH4"/>
<dbReference type="EMBL" id="CAVNYO010000138">
    <property type="protein sequence ID" value="CAK5268989.1"/>
    <property type="molecule type" value="Genomic_DNA"/>
</dbReference>
<sequence length="98" mass="10977">MAGPGVWRIRYHYQGTSTGGNWIACLLRTRGSAAQSSEITEVIVNTPRPPGAQRPCRQRRVSRQVEQRHGAWFQGGDTCDLTVLKVSRTPQQRSGTIW</sequence>
<keyword evidence="2" id="KW-1185">Reference proteome</keyword>